<dbReference type="EMBL" id="CP021435">
    <property type="protein sequence ID" value="ATJ81501.1"/>
    <property type="molecule type" value="Genomic_DNA"/>
</dbReference>
<gene>
    <name evidence="1" type="ORF">BEI_0514</name>
</gene>
<dbReference type="KEGG" id="hbe:BEI_0514"/>
<dbReference type="RefSeq" id="WP_097788035.1">
    <property type="nucleotide sequence ID" value="NZ_BAAADT010000015.1"/>
</dbReference>
<accession>A0A291P3N6</accession>
<dbReference type="Proteomes" id="UP000219993">
    <property type="component" value="Chromosome"/>
</dbReference>
<reference evidence="1 2" key="1">
    <citation type="journal article" date="2017" name="Sci. Rep.">
        <title>Revealing the Saline Adaptation Strategies of the Halophilic Bacterium Halomonas beimenensis through High-throughput Omics and Transposon Mutagenesis Approaches.</title>
        <authorList>
            <person name="Chen Y.H."/>
            <person name="Lin S.S."/>
            <person name="Shyu Y.T."/>
        </authorList>
    </citation>
    <scope>NUCLEOTIDE SEQUENCE [LARGE SCALE GENOMIC DNA]</scope>
    <source>
        <strain evidence="1 2">NTU-111</strain>
    </source>
</reference>
<proteinExistence type="predicted"/>
<evidence type="ECO:0000313" key="1">
    <source>
        <dbReference type="EMBL" id="ATJ81501.1"/>
    </source>
</evidence>
<protein>
    <submittedName>
        <fullName evidence="1">Uncharacterized protein</fullName>
    </submittedName>
</protein>
<sequence>MTTRRSPFLRALEADDSLPIEPEAVRLWLADLERPTRWSLRPLLQLLFGALLHLTWFVKRLPLPQFRAHGLLQRLICWFCAHVVSPEANRLILRHYATESNILNFLIDNGAVDGVAPLTLYPRRVEDMLGASFVDHDQELFRAFAEMGPWRPATGPRATAALRWDHWRPLDTLDIAVTRRRTQVLDFESAHVLFMCLFCLLLTREEYRDAINGFNLDQSIAIRVGQLIDDPSIAEMAYNKYPHYLVGPWNLSRRFLMHGFFTEYLYARLERLRGGQAT</sequence>
<evidence type="ECO:0000313" key="2">
    <source>
        <dbReference type="Proteomes" id="UP000219993"/>
    </source>
</evidence>
<name>A0A291P3N6_9GAMM</name>
<keyword evidence="2" id="KW-1185">Reference proteome</keyword>
<dbReference type="InterPro" id="IPR054268">
    <property type="entry name" value="DUF6999"/>
</dbReference>
<dbReference type="AlphaFoldDB" id="A0A291P3N6"/>
<organism evidence="1 2">
    <name type="scientific">Halomonas beimenensis</name>
    <dbReference type="NCBI Taxonomy" id="475662"/>
    <lineage>
        <taxon>Bacteria</taxon>
        <taxon>Pseudomonadati</taxon>
        <taxon>Pseudomonadota</taxon>
        <taxon>Gammaproteobacteria</taxon>
        <taxon>Oceanospirillales</taxon>
        <taxon>Halomonadaceae</taxon>
        <taxon>Halomonas</taxon>
    </lineage>
</organism>
<dbReference type="OrthoDB" id="569698at2"/>
<dbReference type="Pfam" id="PF22523">
    <property type="entry name" value="DUF6999"/>
    <property type="match status" value="1"/>
</dbReference>